<evidence type="ECO:0000256" key="1">
    <source>
        <dbReference type="SAM" id="SignalP"/>
    </source>
</evidence>
<keyword evidence="3" id="KW-1185">Reference proteome</keyword>
<evidence type="ECO:0000313" key="3">
    <source>
        <dbReference type="Proteomes" id="UP000095751"/>
    </source>
</evidence>
<accession>A0A1E7FTX8</accession>
<dbReference type="AlphaFoldDB" id="A0A1E7FTX8"/>
<proteinExistence type="predicted"/>
<dbReference type="Proteomes" id="UP000095751">
    <property type="component" value="Unassembled WGS sequence"/>
</dbReference>
<sequence length="556" mass="59874">MVLIVKQVFLSVALLLLVQVVAASSVVVADGATTATSNLRGGKNKKRFLRAQRIELGPTLYDWKVKCIKPSGCYSGAGDMCLWCLKALATTSATENSSGVKHCADSMCGNCSAENIRPFFSCGLQLEYPERYYYSITDATVIDGIDVEINKVSIGEGDITEGRAETTTTTATTTTTTTDTGIANADPTTDTINCPSMFPGSGNDCVMINGYSFKECRYGGMVPSVCQCSIAQPIWSCAGVIINDEEVDDDEEREELIFVVDEESDIEIDDNPTIIDDFPVFEIDKEGGMVVGDTPVTQPVPVEEEEIVVVETPVTQPAPVEVMDEVVVVENPATQPTPVEEEEEVAAVETPDVVIPVVEEKELDKGTTTSVIVNPFPETCPLDMPRSSGKGATKCNMPSNEICCYSIQPSFAVVCNCDNKSGKFNCVIGVQNDCPADNQNPSIVIQPPPPPPPPLQPIGTDKAIVAVEELTAEEDTTTVEIVDQSVTSGIQQQQQQQQNNARLCPFEQPKQGLECSTGQLNDISCCYGNTSCVCSLSSYTQKYVFTCMSGSWSNCN</sequence>
<keyword evidence="1" id="KW-0732">Signal</keyword>
<protein>
    <submittedName>
        <fullName evidence="2">Uncharacterized protein</fullName>
    </submittedName>
</protein>
<feature type="signal peptide" evidence="1">
    <location>
        <begin position="1"/>
        <end position="23"/>
    </location>
</feature>
<evidence type="ECO:0000313" key="2">
    <source>
        <dbReference type="EMBL" id="OEU21584.1"/>
    </source>
</evidence>
<feature type="chain" id="PRO_5009193522" evidence="1">
    <location>
        <begin position="24"/>
        <end position="556"/>
    </location>
</feature>
<organism evidence="2 3">
    <name type="scientific">Fragilariopsis cylindrus CCMP1102</name>
    <dbReference type="NCBI Taxonomy" id="635003"/>
    <lineage>
        <taxon>Eukaryota</taxon>
        <taxon>Sar</taxon>
        <taxon>Stramenopiles</taxon>
        <taxon>Ochrophyta</taxon>
        <taxon>Bacillariophyta</taxon>
        <taxon>Bacillariophyceae</taxon>
        <taxon>Bacillariophycidae</taxon>
        <taxon>Bacillariales</taxon>
        <taxon>Bacillariaceae</taxon>
        <taxon>Fragilariopsis</taxon>
    </lineage>
</organism>
<dbReference type="KEGG" id="fcy:FRACYDRAFT_235210"/>
<name>A0A1E7FTX8_9STRA</name>
<gene>
    <name evidence="2" type="ORF">FRACYDRAFT_235210</name>
</gene>
<dbReference type="EMBL" id="KV784354">
    <property type="protein sequence ID" value="OEU21584.1"/>
    <property type="molecule type" value="Genomic_DNA"/>
</dbReference>
<reference evidence="2 3" key="1">
    <citation type="submission" date="2016-09" db="EMBL/GenBank/DDBJ databases">
        <title>Extensive genetic diversity and differential bi-allelic expression allows diatom success in the polar Southern Ocean.</title>
        <authorList>
            <consortium name="DOE Joint Genome Institute"/>
            <person name="Mock T."/>
            <person name="Otillar R.P."/>
            <person name="Strauss J."/>
            <person name="Dupont C."/>
            <person name="Frickenhaus S."/>
            <person name="Maumus F."/>
            <person name="Mcmullan M."/>
            <person name="Sanges R."/>
            <person name="Schmutz J."/>
            <person name="Toseland A."/>
            <person name="Valas R."/>
            <person name="Veluchamy A."/>
            <person name="Ward B.J."/>
            <person name="Allen A."/>
            <person name="Barry K."/>
            <person name="Falciatore A."/>
            <person name="Ferrante M."/>
            <person name="Fortunato A.E."/>
            <person name="Gloeckner G."/>
            <person name="Gruber A."/>
            <person name="Hipkin R."/>
            <person name="Janech M."/>
            <person name="Kroth P."/>
            <person name="Leese F."/>
            <person name="Lindquist E."/>
            <person name="Lyon B.R."/>
            <person name="Martin J."/>
            <person name="Mayer C."/>
            <person name="Parker M."/>
            <person name="Quesneville H."/>
            <person name="Raymond J."/>
            <person name="Uhlig C."/>
            <person name="Valentin K.U."/>
            <person name="Worden A.Z."/>
            <person name="Armbrust E.V."/>
            <person name="Bowler C."/>
            <person name="Green B."/>
            <person name="Moulton V."/>
            <person name="Van Oosterhout C."/>
            <person name="Grigoriev I."/>
        </authorList>
    </citation>
    <scope>NUCLEOTIDE SEQUENCE [LARGE SCALE GENOMIC DNA]</scope>
    <source>
        <strain evidence="2 3">CCMP1102</strain>
    </source>
</reference>
<dbReference type="InParanoid" id="A0A1E7FTX8"/>